<dbReference type="Pfam" id="PF00397">
    <property type="entry name" value="WW"/>
    <property type="match status" value="1"/>
</dbReference>
<dbReference type="PANTHER" id="PTHR48025:SF1">
    <property type="entry name" value="RRM DOMAIN-CONTAINING PROTEIN"/>
    <property type="match status" value="1"/>
</dbReference>
<dbReference type="CDD" id="cd00201">
    <property type="entry name" value="WW"/>
    <property type="match status" value="1"/>
</dbReference>
<dbReference type="InterPro" id="IPR036020">
    <property type="entry name" value="WW_dom_sf"/>
</dbReference>
<dbReference type="InterPro" id="IPR012677">
    <property type="entry name" value="Nucleotide-bd_a/b_plait_sf"/>
</dbReference>
<feature type="compositionally biased region" description="Low complexity" evidence="3">
    <location>
        <begin position="508"/>
        <end position="528"/>
    </location>
</feature>
<protein>
    <submittedName>
        <fullName evidence="6">Uncharacterized protein</fullName>
    </submittedName>
</protein>
<dbReference type="InterPro" id="IPR001202">
    <property type="entry name" value="WW_dom"/>
</dbReference>
<dbReference type="SUPFAM" id="SSF54928">
    <property type="entry name" value="RNA-binding domain, RBD"/>
    <property type="match status" value="4"/>
</dbReference>
<keyword evidence="1 2" id="KW-0694">RNA-binding</keyword>
<evidence type="ECO:0000259" key="5">
    <source>
        <dbReference type="PROSITE" id="PS50102"/>
    </source>
</evidence>
<feature type="region of interest" description="Disordered" evidence="3">
    <location>
        <begin position="496"/>
        <end position="528"/>
    </location>
</feature>
<dbReference type="SMART" id="SM00360">
    <property type="entry name" value="RRM"/>
    <property type="match status" value="4"/>
</dbReference>
<evidence type="ECO:0000256" key="1">
    <source>
        <dbReference type="ARBA" id="ARBA00022884"/>
    </source>
</evidence>
<dbReference type="PANTHER" id="PTHR48025">
    <property type="entry name" value="OS02G0815200 PROTEIN"/>
    <property type="match status" value="1"/>
</dbReference>
<dbReference type="InterPro" id="IPR050502">
    <property type="entry name" value="Euk_RNA-bind_prot"/>
</dbReference>
<dbReference type="SMART" id="SM00456">
    <property type="entry name" value="WW"/>
    <property type="match status" value="1"/>
</dbReference>
<dbReference type="PROSITE" id="PS50020">
    <property type="entry name" value="WW_DOMAIN_2"/>
    <property type="match status" value="1"/>
</dbReference>
<evidence type="ECO:0000256" key="3">
    <source>
        <dbReference type="SAM" id="MobiDB-lite"/>
    </source>
</evidence>
<dbReference type="PROSITE" id="PS50102">
    <property type="entry name" value="RRM"/>
    <property type="match status" value="4"/>
</dbReference>
<sequence>MAGRKIFVGSLPNNISDPALRAEFSKYGQVEEVFVKPGCESGRQWAFVTFATAEQAQHAKECCDRVLQFHGNDRPCDVMMAKNQGMFGQSLVQAQPLGYDYPSAAPPMSQAAPMSGIPPRKIFVGSLPDGITDAPLRAEFQNYGQVEEIYIKQGCDPGRQWAFVTFASPEQASNAVEMTNGVLQFTGSFRPCEVTLARHQGLFGKGAINHEAEEYQQVHAYVDNAPRKIFVGSLPDSITDAQLRAEFSKYGQITDVFVKAECESGRCWAFMTFANAEQATTAKISTDRVLMFPGSDRACEVTIARHQGMFGQDATEGRGSQASAVNGYGLVKEEFGSGLGGARKVFVGSLPDSITEATLTTEFGRYGQITDVFLKQGCESGRQWAFVTFATPEEAQYAKDATDRLLMLPGAERACEVMLAKNQGKFGQDPLHHQGDVSVGQHVALLPPAGAAGAVPQPPPPTTPPPACLTPWRMYRTASGLPYYHNHSSGVTQWECPPELQAPGQTNPYAPAAPQYAGAAPSARSSPY</sequence>
<organism evidence="6">
    <name type="scientific">Noctiluca scintillans</name>
    <name type="common">Sea sparkle</name>
    <name type="synonym">Red tide dinoflagellate</name>
    <dbReference type="NCBI Taxonomy" id="2966"/>
    <lineage>
        <taxon>Eukaryota</taxon>
        <taxon>Sar</taxon>
        <taxon>Alveolata</taxon>
        <taxon>Dinophyceae</taxon>
        <taxon>Noctilucales</taxon>
        <taxon>Noctilucaceae</taxon>
        <taxon>Noctiluca</taxon>
    </lineage>
</organism>
<evidence type="ECO:0000313" key="6">
    <source>
        <dbReference type="EMBL" id="CAD8852458.1"/>
    </source>
</evidence>
<accession>A0A7S1AFE4</accession>
<feature type="domain" description="RRM" evidence="5">
    <location>
        <begin position="343"/>
        <end position="422"/>
    </location>
</feature>
<evidence type="ECO:0000256" key="2">
    <source>
        <dbReference type="PROSITE-ProRule" id="PRU00176"/>
    </source>
</evidence>
<proteinExistence type="predicted"/>
<feature type="domain" description="RRM" evidence="5">
    <location>
        <begin position="227"/>
        <end position="306"/>
    </location>
</feature>
<gene>
    <name evidence="6" type="ORF">NSCI0253_LOCUS26808</name>
</gene>
<dbReference type="Pfam" id="PF00076">
    <property type="entry name" value="RRM_1"/>
    <property type="match status" value="4"/>
</dbReference>
<dbReference type="CDD" id="cd00590">
    <property type="entry name" value="RRM_SF"/>
    <property type="match status" value="4"/>
</dbReference>
<feature type="domain" description="WW" evidence="4">
    <location>
        <begin position="470"/>
        <end position="499"/>
    </location>
</feature>
<dbReference type="Gene3D" id="3.30.70.330">
    <property type="match status" value="4"/>
</dbReference>
<dbReference type="PROSITE" id="PS01159">
    <property type="entry name" value="WW_DOMAIN_1"/>
    <property type="match status" value="1"/>
</dbReference>
<dbReference type="GO" id="GO:0003729">
    <property type="term" value="F:mRNA binding"/>
    <property type="evidence" value="ECO:0007669"/>
    <property type="project" value="TreeGrafter"/>
</dbReference>
<reference evidence="6" key="1">
    <citation type="submission" date="2021-01" db="EMBL/GenBank/DDBJ databases">
        <authorList>
            <person name="Corre E."/>
            <person name="Pelletier E."/>
            <person name="Niang G."/>
            <person name="Scheremetjew M."/>
            <person name="Finn R."/>
            <person name="Kale V."/>
            <person name="Holt S."/>
            <person name="Cochrane G."/>
            <person name="Meng A."/>
            <person name="Brown T."/>
            <person name="Cohen L."/>
        </authorList>
    </citation>
    <scope>NUCLEOTIDE SEQUENCE</scope>
</reference>
<dbReference type="InterPro" id="IPR000504">
    <property type="entry name" value="RRM_dom"/>
</dbReference>
<dbReference type="EMBL" id="HBFQ01037907">
    <property type="protein sequence ID" value="CAD8852458.1"/>
    <property type="molecule type" value="Transcribed_RNA"/>
</dbReference>
<name>A0A7S1AFE4_NOCSC</name>
<dbReference type="AlphaFoldDB" id="A0A7S1AFE4"/>
<feature type="domain" description="RRM" evidence="5">
    <location>
        <begin position="4"/>
        <end position="83"/>
    </location>
</feature>
<evidence type="ECO:0000259" key="4">
    <source>
        <dbReference type="PROSITE" id="PS50020"/>
    </source>
</evidence>
<feature type="domain" description="RRM" evidence="5">
    <location>
        <begin position="120"/>
        <end position="199"/>
    </location>
</feature>
<dbReference type="InterPro" id="IPR035979">
    <property type="entry name" value="RBD_domain_sf"/>
</dbReference>
<dbReference type="Gene3D" id="2.20.70.10">
    <property type="match status" value="1"/>
</dbReference>
<dbReference type="SUPFAM" id="SSF51045">
    <property type="entry name" value="WW domain"/>
    <property type="match status" value="1"/>
</dbReference>